<keyword evidence="2" id="KW-1185">Reference proteome</keyword>
<dbReference type="EMBL" id="ACNN01000024">
    <property type="protein sequence ID" value="EEN82593.1"/>
    <property type="molecule type" value="Genomic_DNA"/>
</dbReference>
<evidence type="ECO:0000313" key="2">
    <source>
        <dbReference type="Proteomes" id="UP000004295"/>
    </source>
</evidence>
<dbReference type="AlphaFoldDB" id="C3JB47"/>
<dbReference type="Proteomes" id="UP000004295">
    <property type="component" value="Unassembled WGS sequence"/>
</dbReference>
<proteinExistence type="predicted"/>
<accession>C3JB47</accession>
<comment type="caution">
    <text evidence="1">The sequence shown here is derived from an EMBL/GenBank/DDBJ whole genome shotgun (WGS) entry which is preliminary data.</text>
</comment>
<evidence type="ECO:0000313" key="1">
    <source>
        <dbReference type="EMBL" id="EEN82593.1"/>
    </source>
</evidence>
<dbReference type="STRING" id="553175.POREN0001_1489"/>
<name>C3JB47_POREA</name>
<protein>
    <submittedName>
        <fullName evidence="1">Uncharacterized protein</fullName>
    </submittedName>
</protein>
<gene>
    <name evidence="1" type="ORF">POREN0001_1489</name>
</gene>
<sequence>MLLSCLKGLILWIGCGVNGVLRMRFCTFAGYFREITPQLFEEVRGRILKLQV</sequence>
<reference evidence="1 2" key="1">
    <citation type="submission" date="2009-04" db="EMBL/GenBank/DDBJ databases">
        <authorList>
            <person name="Sebastian Y."/>
            <person name="Madupu R."/>
            <person name="Durkin A.S."/>
            <person name="Torralba M."/>
            <person name="Methe B."/>
            <person name="Sutton G.G."/>
            <person name="Strausberg R.L."/>
            <person name="Nelson K.E."/>
        </authorList>
    </citation>
    <scope>NUCLEOTIDE SEQUENCE [LARGE SCALE GENOMIC DNA]</scope>
    <source>
        <strain evidence="2">ATCC 35406 / BCRC 14492 / JCM 8526 / NCTC 13058 / HG 370</strain>
    </source>
</reference>
<organism evidence="1 2">
    <name type="scientific">Porphyromonas endodontalis (strain ATCC 35406 / DSM 24491 / JCM 8526 / CCUG 16442 / BCRC 14492 / NCTC 13058 / HG 370)</name>
    <name type="common">Bacteroides endodontalis</name>
    <dbReference type="NCBI Taxonomy" id="553175"/>
    <lineage>
        <taxon>Bacteria</taxon>
        <taxon>Pseudomonadati</taxon>
        <taxon>Bacteroidota</taxon>
        <taxon>Bacteroidia</taxon>
        <taxon>Bacteroidales</taxon>
        <taxon>Porphyromonadaceae</taxon>
        <taxon>Porphyromonas</taxon>
    </lineage>
</organism>